<name>A0ABN2WU29_9MICO</name>
<dbReference type="NCBIfam" id="NF005926">
    <property type="entry name" value="PRK07940.1"/>
    <property type="match status" value="1"/>
</dbReference>
<proteinExistence type="predicted"/>
<protein>
    <submittedName>
        <fullName evidence="2">DNA polymerase III subunit delta</fullName>
    </submittedName>
</protein>
<keyword evidence="3" id="KW-1185">Reference proteome</keyword>
<dbReference type="SUPFAM" id="SSF52540">
    <property type="entry name" value="P-loop containing nucleoside triphosphate hydrolases"/>
    <property type="match status" value="1"/>
</dbReference>
<sequence length="406" mass="43915">MTAAQGTVAEGSAPAGTGEAGTPAETGVWSELVGQDRAIAQLRRAAVPGSGSMTHAWLLTGPPGSGRSNAARAFAAALLTPDHGESRSPAAERALRGIHESMTVLSTQKSVITIDEVRELVATAHQSPVNAPWRVVIIEDADRMSERTSNVLLKAIEEPPPATVWILCAPSQQDVLTTIRSRCRSVSLRVPSADAVAQLLVRRDGVDPQTARWAAHASQSHIGRAKRLALHPDARTEREFTLGIPAHLTSVGSTVRIAARIVDVAKERAAARTESRNAEERDSLLRTLGVDAGGKIPPSARSQIKRLEDEQKRRSVRARNDELDSIFIELLSLYRDVLAHQLGSRTEFINVEETERIARLAAESDETTTLMRIDVLRKARERLATNMAPALVVEAAFIGLSNPWIV</sequence>
<dbReference type="EMBL" id="BAAAPZ010000008">
    <property type="protein sequence ID" value="GAA2099085.1"/>
    <property type="molecule type" value="Genomic_DNA"/>
</dbReference>
<evidence type="ECO:0000256" key="1">
    <source>
        <dbReference type="SAM" id="MobiDB-lite"/>
    </source>
</evidence>
<dbReference type="PANTHER" id="PTHR11669">
    <property type="entry name" value="REPLICATION FACTOR C / DNA POLYMERASE III GAMMA-TAU SUBUNIT"/>
    <property type="match status" value="1"/>
</dbReference>
<dbReference type="Proteomes" id="UP001500984">
    <property type="component" value="Unassembled WGS sequence"/>
</dbReference>
<dbReference type="Gene3D" id="3.40.50.300">
    <property type="entry name" value="P-loop containing nucleotide triphosphate hydrolases"/>
    <property type="match status" value="1"/>
</dbReference>
<dbReference type="PANTHER" id="PTHR11669:SF8">
    <property type="entry name" value="DNA POLYMERASE III SUBUNIT DELTA"/>
    <property type="match status" value="1"/>
</dbReference>
<comment type="caution">
    <text evidence="2">The sequence shown here is derived from an EMBL/GenBank/DDBJ whole genome shotgun (WGS) entry which is preliminary data.</text>
</comment>
<feature type="region of interest" description="Disordered" evidence="1">
    <location>
        <begin position="1"/>
        <end position="24"/>
    </location>
</feature>
<organism evidence="2 3">
    <name type="scientific">Brevibacterium salitolerans</name>
    <dbReference type="NCBI Taxonomy" id="1403566"/>
    <lineage>
        <taxon>Bacteria</taxon>
        <taxon>Bacillati</taxon>
        <taxon>Actinomycetota</taxon>
        <taxon>Actinomycetes</taxon>
        <taxon>Micrococcales</taxon>
        <taxon>Brevibacteriaceae</taxon>
        <taxon>Brevibacterium</taxon>
    </lineage>
</organism>
<accession>A0ABN2WU29</accession>
<feature type="compositionally biased region" description="Low complexity" evidence="1">
    <location>
        <begin position="9"/>
        <end position="24"/>
    </location>
</feature>
<reference evidence="2 3" key="1">
    <citation type="journal article" date="2019" name="Int. J. Syst. Evol. Microbiol.">
        <title>The Global Catalogue of Microorganisms (GCM) 10K type strain sequencing project: providing services to taxonomists for standard genome sequencing and annotation.</title>
        <authorList>
            <consortium name="The Broad Institute Genomics Platform"/>
            <consortium name="The Broad Institute Genome Sequencing Center for Infectious Disease"/>
            <person name="Wu L."/>
            <person name="Ma J."/>
        </authorList>
    </citation>
    <scope>NUCLEOTIDE SEQUENCE [LARGE SCALE GENOMIC DNA]</scope>
    <source>
        <strain evidence="2 3">JCM 15900</strain>
    </source>
</reference>
<dbReference type="InterPro" id="IPR050238">
    <property type="entry name" value="DNA_Rep/Repair_Clamp_Loader"/>
</dbReference>
<evidence type="ECO:0000313" key="3">
    <source>
        <dbReference type="Proteomes" id="UP001500984"/>
    </source>
</evidence>
<gene>
    <name evidence="2" type="ORF">GCM10009823_20760</name>
</gene>
<dbReference type="Pfam" id="PF13177">
    <property type="entry name" value="DNA_pol3_delta2"/>
    <property type="match status" value="1"/>
</dbReference>
<dbReference type="InterPro" id="IPR027417">
    <property type="entry name" value="P-loop_NTPase"/>
</dbReference>
<evidence type="ECO:0000313" key="2">
    <source>
        <dbReference type="EMBL" id="GAA2099085.1"/>
    </source>
</evidence>